<dbReference type="InterPro" id="IPR005467">
    <property type="entry name" value="His_kinase_dom"/>
</dbReference>
<dbReference type="SUPFAM" id="SSF47384">
    <property type="entry name" value="Homodimeric domain of signal transducing histidine kinase"/>
    <property type="match status" value="1"/>
</dbReference>
<dbReference type="PROSITE" id="PS50109">
    <property type="entry name" value="HIS_KIN"/>
    <property type="match status" value="1"/>
</dbReference>
<dbReference type="Pfam" id="PF02518">
    <property type="entry name" value="HATPase_c"/>
    <property type="match status" value="1"/>
</dbReference>
<reference evidence="14" key="2">
    <citation type="submission" date="2015-05" db="EMBL/GenBank/DDBJ databases">
        <title>Complete genome sequence of Corynebacterium testudinoris DSM 44614, recovered from necrotic lesions in the mouth of a tortoise.</title>
        <authorList>
            <person name="Ruckert C."/>
            <person name="Albersmeier A."/>
            <person name="Winkler A."/>
            <person name="Tauch A."/>
        </authorList>
    </citation>
    <scope>NUCLEOTIDE SEQUENCE [LARGE SCALE GENOMIC DNA]</scope>
    <source>
        <strain evidence="14">DSM 44614</strain>
    </source>
</reference>
<dbReference type="Gene3D" id="3.30.565.10">
    <property type="entry name" value="Histidine kinase-like ATPase, C-terminal domain"/>
    <property type="match status" value="1"/>
</dbReference>
<dbReference type="GO" id="GO:0005509">
    <property type="term" value="F:calcium ion binding"/>
    <property type="evidence" value="ECO:0007669"/>
    <property type="project" value="UniProtKB-ARBA"/>
</dbReference>
<organism evidence="13 14">
    <name type="scientific">Corynebacterium testudinoris</name>
    <dbReference type="NCBI Taxonomy" id="136857"/>
    <lineage>
        <taxon>Bacteria</taxon>
        <taxon>Bacillati</taxon>
        <taxon>Actinomycetota</taxon>
        <taxon>Actinomycetes</taxon>
        <taxon>Mycobacteriales</taxon>
        <taxon>Corynebacteriaceae</taxon>
        <taxon>Corynebacterium</taxon>
    </lineage>
</organism>
<dbReference type="InterPro" id="IPR003594">
    <property type="entry name" value="HATPase_dom"/>
</dbReference>
<keyword evidence="7 13" id="KW-0418">Kinase</keyword>
<dbReference type="InterPro" id="IPR050351">
    <property type="entry name" value="BphY/WalK/GraS-like"/>
</dbReference>
<evidence type="ECO:0000256" key="7">
    <source>
        <dbReference type="ARBA" id="ARBA00022777"/>
    </source>
</evidence>
<evidence type="ECO:0000256" key="2">
    <source>
        <dbReference type="ARBA" id="ARBA00001968"/>
    </source>
</evidence>
<dbReference type="Gene3D" id="1.10.287.130">
    <property type="match status" value="1"/>
</dbReference>
<evidence type="ECO:0000256" key="11">
    <source>
        <dbReference type="SAM" id="MobiDB-lite"/>
    </source>
</evidence>
<dbReference type="SMART" id="SM00387">
    <property type="entry name" value="HATPase_c"/>
    <property type="match status" value="1"/>
</dbReference>
<dbReference type="InterPro" id="IPR036097">
    <property type="entry name" value="HisK_dim/P_sf"/>
</dbReference>
<dbReference type="InterPro" id="IPR004358">
    <property type="entry name" value="Sig_transdc_His_kin-like_C"/>
</dbReference>
<name>A0A0G3H4W6_9CORY</name>
<dbReference type="OrthoDB" id="9813151at2"/>
<evidence type="ECO:0000313" key="14">
    <source>
        <dbReference type="Proteomes" id="UP000035540"/>
    </source>
</evidence>
<dbReference type="SMART" id="SM00388">
    <property type="entry name" value="HisKA"/>
    <property type="match status" value="1"/>
</dbReference>
<evidence type="ECO:0000313" key="13">
    <source>
        <dbReference type="EMBL" id="AKK07775.1"/>
    </source>
</evidence>
<keyword evidence="6 13" id="KW-0808">Transferase</keyword>
<dbReference type="PATRIC" id="fig|136857.5.peg.310"/>
<dbReference type="EC" id="2.7.13.3" evidence="4"/>
<sequence>MSAVLAFLLGVAVTGVALPVLIWGRKRLQRYRSSATLEDNQVTTVSQVLHLAIQGSPTGLAVLDRGGEVILSNARAHEMNLVHDRTVNATVWRVAEEVYSDKEPRNLDISVPKRRTGNRVSSVRALIKPLTLVDDRFVIVYGSDESENVRMESARRDFVANVSHELKTPVGGMALLAEALMEAVDDQEQVEYFGTRLHREAHRMADMINELISLSKLQGAEALPEMEPVLIDDVVAEAFARNQVAADTADITLTKGADSGVLVLGDKSLLVTAVSNLISNAINYSPHSVPVSVSQKVTSDDVVLIRVTDRGIGMSPEDQKRVFERFFRVDKARSRSTGGTGLGLAIVKHVVANHSGNIKLWSRPGTGSTFTLELPIYHPDASPDVPAEVGEEENPAANGPLRQAVSRVATRRKDKAT</sequence>
<dbReference type="KEGG" id="cted:CTEST_01575"/>
<dbReference type="FunFam" id="3.30.565.10:FF:000006">
    <property type="entry name" value="Sensor histidine kinase WalK"/>
    <property type="match status" value="1"/>
</dbReference>
<dbReference type="EMBL" id="CP011545">
    <property type="protein sequence ID" value="AKK07775.1"/>
    <property type="molecule type" value="Genomic_DNA"/>
</dbReference>
<dbReference type="STRING" id="136857.CTEST_01575"/>
<comment type="catalytic activity">
    <reaction evidence="1">
        <text>ATP + protein L-histidine = ADP + protein N-phospho-L-histidine.</text>
        <dbReference type="EC" id="2.7.13.3"/>
    </reaction>
</comment>
<evidence type="ECO:0000256" key="3">
    <source>
        <dbReference type="ARBA" id="ARBA00004236"/>
    </source>
</evidence>
<keyword evidence="5" id="KW-0597">Phosphoprotein</keyword>
<dbReference type="SUPFAM" id="SSF55874">
    <property type="entry name" value="ATPase domain of HSP90 chaperone/DNA topoisomerase II/histidine kinase"/>
    <property type="match status" value="1"/>
</dbReference>
<proteinExistence type="predicted"/>
<keyword evidence="9" id="KW-0472">Membrane</keyword>
<dbReference type="AlphaFoldDB" id="A0A0G3H4W6"/>
<dbReference type="GO" id="GO:0000155">
    <property type="term" value="F:phosphorelay sensor kinase activity"/>
    <property type="evidence" value="ECO:0007669"/>
    <property type="project" value="InterPro"/>
</dbReference>
<dbReference type="GO" id="GO:0004721">
    <property type="term" value="F:phosphoprotein phosphatase activity"/>
    <property type="evidence" value="ECO:0007669"/>
    <property type="project" value="TreeGrafter"/>
</dbReference>
<dbReference type="Proteomes" id="UP000035540">
    <property type="component" value="Chromosome"/>
</dbReference>
<gene>
    <name evidence="13" type="primary">senX3</name>
    <name evidence="13" type="ORF">CTEST_01575</name>
</gene>
<evidence type="ECO:0000256" key="4">
    <source>
        <dbReference type="ARBA" id="ARBA00012438"/>
    </source>
</evidence>
<evidence type="ECO:0000259" key="12">
    <source>
        <dbReference type="PROSITE" id="PS50109"/>
    </source>
</evidence>
<protein>
    <recommendedName>
        <fullName evidence="10">Sensor-like histidine kinase SenX3</fullName>
        <ecNumber evidence="4">2.7.13.3</ecNumber>
    </recommendedName>
</protein>
<dbReference type="GO" id="GO:0016036">
    <property type="term" value="P:cellular response to phosphate starvation"/>
    <property type="evidence" value="ECO:0007669"/>
    <property type="project" value="TreeGrafter"/>
</dbReference>
<dbReference type="CDD" id="cd00082">
    <property type="entry name" value="HisKA"/>
    <property type="match status" value="1"/>
</dbReference>
<dbReference type="GO" id="GO:0005886">
    <property type="term" value="C:plasma membrane"/>
    <property type="evidence" value="ECO:0007669"/>
    <property type="project" value="UniProtKB-SubCell"/>
</dbReference>
<dbReference type="CDD" id="cd00075">
    <property type="entry name" value="HATPase"/>
    <property type="match status" value="1"/>
</dbReference>
<dbReference type="RefSeq" id="WP_047252242.1">
    <property type="nucleotide sequence ID" value="NZ_CP011545.1"/>
</dbReference>
<dbReference type="FunFam" id="1.10.287.130:FF:000001">
    <property type="entry name" value="Two-component sensor histidine kinase"/>
    <property type="match status" value="1"/>
</dbReference>
<dbReference type="InterPro" id="IPR036890">
    <property type="entry name" value="HATPase_C_sf"/>
</dbReference>
<feature type="domain" description="Histidine kinase" evidence="12">
    <location>
        <begin position="161"/>
        <end position="378"/>
    </location>
</feature>
<accession>A0A0G3H4W6</accession>
<dbReference type="PANTHER" id="PTHR45453">
    <property type="entry name" value="PHOSPHATE REGULON SENSOR PROTEIN PHOR"/>
    <property type="match status" value="1"/>
</dbReference>
<evidence type="ECO:0000256" key="8">
    <source>
        <dbReference type="ARBA" id="ARBA00023012"/>
    </source>
</evidence>
<evidence type="ECO:0000256" key="1">
    <source>
        <dbReference type="ARBA" id="ARBA00000085"/>
    </source>
</evidence>
<evidence type="ECO:0000256" key="6">
    <source>
        <dbReference type="ARBA" id="ARBA00022679"/>
    </source>
</evidence>
<keyword evidence="14" id="KW-1185">Reference proteome</keyword>
<dbReference type="PANTHER" id="PTHR45453:SF1">
    <property type="entry name" value="PHOSPHATE REGULON SENSOR PROTEIN PHOR"/>
    <property type="match status" value="1"/>
</dbReference>
<feature type="region of interest" description="Disordered" evidence="11">
    <location>
        <begin position="381"/>
        <end position="417"/>
    </location>
</feature>
<keyword evidence="8" id="KW-0902">Two-component regulatory system</keyword>
<evidence type="ECO:0000256" key="5">
    <source>
        <dbReference type="ARBA" id="ARBA00022553"/>
    </source>
</evidence>
<dbReference type="Pfam" id="PF00512">
    <property type="entry name" value="HisKA"/>
    <property type="match status" value="1"/>
</dbReference>
<dbReference type="PRINTS" id="PR00344">
    <property type="entry name" value="BCTRLSENSOR"/>
</dbReference>
<comment type="subcellular location">
    <subcellularLocation>
        <location evidence="3">Cell membrane</location>
    </subcellularLocation>
</comment>
<evidence type="ECO:0000256" key="9">
    <source>
        <dbReference type="ARBA" id="ARBA00023136"/>
    </source>
</evidence>
<reference evidence="13 14" key="1">
    <citation type="journal article" date="2015" name="Genome Announc.">
        <title>Complete Genome Sequence of the Type Strain Corynebacterium testudinoris DSM 44614, Recovered from Necrotic Lesions in the Mouth of a Tortoise.</title>
        <authorList>
            <person name="Ruckert C."/>
            <person name="Kriete M."/>
            <person name="Jaenicke S."/>
            <person name="Winkler A."/>
            <person name="Tauch A."/>
        </authorList>
    </citation>
    <scope>NUCLEOTIDE SEQUENCE [LARGE SCALE GENOMIC DNA]</scope>
    <source>
        <strain evidence="13 14">DSM 44614</strain>
    </source>
</reference>
<comment type="cofactor">
    <cofactor evidence="2">
        <name>a divalent metal cation</name>
        <dbReference type="ChEBI" id="CHEBI:60240"/>
    </cofactor>
</comment>
<evidence type="ECO:0000256" key="10">
    <source>
        <dbReference type="ARBA" id="ARBA00039401"/>
    </source>
</evidence>
<dbReference type="InterPro" id="IPR003661">
    <property type="entry name" value="HisK_dim/P_dom"/>
</dbReference>